<feature type="transmembrane region" description="Helical" evidence="1">
    <location>
        <begin position="31"/>
        <end position="52"/>
    </location>
</feature>
<dbReference type="Pfam" id="PF20082">
    <property type="entry name" value="DUF6476"/>
    <property type="match status" value="1"/>
</dbReference>
<keyword evidence="3" id="KW-1185">Reference proteome</keyword>
<sequence length="116" mass="12366">MTDPQTNFDKDEPQSPEAEAVMAKARRRAGLSMLVMMVGFMAVVLAVVYRLATMGGEVTDQYALQSIALPEGAQVISAQVQDGLVTVTYGAEGGQAIRIFDGETGEMVREIAVVAQ</sequence>
<keyword evidence="1" id="KW-1133">Transmembrane helix</keyword>
<protein>
    <submittedName>
        <fullName evidence="2">DUF6476 family protein</fullName>
    </submittedName>
</protein>
<evidence type="ECO:0000256" key="1">
    <source>
        <dbReference type="SAM" id="Phobius"/>
    </source>
</evidence>
<dbReference type="Proteomes" id="UP001163882">
    <property type="component" value="Chromosome"/>
</dbReference>
<keyword evidence="1" id="KW-0812">Transmembrane</keyword>
<reference evidence="2" key="1">
    <citation type="submission" date="2022-10" db="EMBL/GenBank/DDBJ databases">
        <title>YIM 151497 complete genome.</title>
        <authorList>
            <person name="Chen X."/>
        </authorList>
    </citation>
    <scope>NUCLEOTIDE SEQUENCE</scope>
    <source>
        <strain evidence="2">YIM 151497</strain>
    </source>
</reference>
<gene>
    <name evidence="2" type="ORF">OF122_04685</name>
</gene>
<organism evidence="2 3">
    <name type="scientific">Pelagibacterium flavum</name>
    <dbReference type="NCBI Taxonomy" id="2984530"/>
    <lineage>
        <taxon>Bacteria</taxon>
        <taxon>Pseudomonadati</taxon>
        <taxon>Pseudomonadota</taxon>
        <taxon>Alphaproteobacteria</taxon>
        <taxon>Hyphomicrobiales</taxon>
        <taxon>Devosiaceae</taxon>
        <taxon>Pelagibacterium</taxon>
    </lineage>
</organism>
<evidence type="ECO:0000313" key="2">
    <source>
        <dbReference type="EMBL" id="UYQ73066.1"/>
    </source>
</evidence>
<accession>A0ABY6IR16</accession>
<evidence type="ECO:0000313" key="3">
    <source>
        <dbReference type="Proteomes" id="UP001163882"/>
    </source>
</evidence>
<proteinExistence type="predicted"/>
<name>A0ABY6IR16_9HYPH</name>
<dbReference type="EMBL" id="CP107716">
    <property type="protein sequence ID" value="UYQ73066.1"/>
    <property type="molecule type" value="Genomic_DNA"/>
</dbReference>
<dbReference type="InterPro" id="IPR045519">
    <property type="entry name" value="DUF6476"/>
</dbReference>
<keyword evidence="1" id="KW-0472">Membrane</keyword>
<dbReference type="RefSeq" id="WP_264226658.1">
    <property type="nucleotide sequence ID" value="NZ_CP107716.1"/>
</dbReference>